<evidence type="ECO:0000313" key="2">
    <source>
        <dbReference type="EMBL" id="CAD7001391.1"/>
    </source>
</evidence>
<dbReference type="EMBL" id="CAJHJT010000023">
    <property type="protein sequence ID" value="CAD7001391.1"/>
    <property type="molecule type" value="Genomic_DNA"/>
</dbReference>
<feature type="compositionally biased region" description="Polar residues" evidence="1">
    <location>
        <begin position="1"/>
        <end position="16"/>
    </location>
</feature>
<evidence type="ECO:0000313" key="3">
    <source>
        <dbReference type="Proteomes" id="UP000606786"/>
    </source>
</evidence>
<feature type="region of interest" description="Disordered" evidence="1">
    <location>
        <begin position="1"/>
        <end position="24"/>
    </location>
</feature>
<dbReference type="Proteomes" id="UP000606786">
    <property type="component" value="Unassembled WGS sequence"/>
</dbReference>
<feature type="non-terminal residue" evidence="2">
    <location>
        <position position="1"/>
    </location>
</feature>
<proteinExistence type="predicted"/>
<dbReference type="AlphaFoldDB" id="A0A811URQ2"/>
<gene>
    <name evidence="2" type="ORF">CCAP1982_LOCUS9888</name>
</gene>
<organism evidence="2 3">
    <name type="scientific">Ceratitis capitata</name>
    <name type="common">Mediterranean fruit fly</name>
    <name type="synonym">Tephritis capitata</name>
    <dbReference type="NCBI Taxonomy" id="7213"/>
    <lineage>
        <taxon>Eukaryota</taxon>
        <taxon>Metazoa</taxon>
        <taxon>Ecdysozoa</taxon>
        <taxon>Arthropoda</taxon>
        <taxon>Hexapoda</taxon>
        <taxon>Insecta</taxon>
        <taxon>Pterygota</taxon>
        <taxon>Neoptera</taxon>
        <taxon>Endopterygota</taxon>
        <taxon>Diptera</taxon>
        <taxon>Brachycera</taxon>
        <taxon>Muscomorpha</taxon>
        <taxon>Tephritoidea</taxon>
        <taxon>Tephritidae</taxon>
        <taxon>Ceratitis</taxon>
        <taxon>Ceratitis</taxon>
    </lineage>
</organism>
<protein>
    <submittedName>
        <fullName evidence="2">(Mediterranean fruit fly) hypothetical protein</fullName>
    </submittedName>
</protein>
<name>A0A811URQ2_CERCA</name>
<evidence type="ECO:0000256" key="1">
    <source>
        <dbReference type="SAM" id="MobiDB-lite"/>
    </source>
</evidence>
<comment type="caution">
    <text evidence="2">The sequence shown here is derived from an EMBL/GenBank/DDBJ whole genome shotgun (WGS) entry which is preliminary data.</text>
</comment>
<sequence>REANQGQVKQNPQYPRQGQEYGFRENISAQRRQNLKHFFQEGQYQNNSGKKDRISNQTYVNVKIIELAKAKMG</sequence>
<reference evidence="2" key="1">
    <citation type="submission" date="2020-11" db="EMBL/GenBank/DDBJ databases">
        <authorList>
            <person name="Whitehead M."/>
        </authorList>
    </citation>
    <scope>NUCLEOTIDE SEQUENCE</scope>
    <source>
        <strain evidence="2">EGII</strain>
    </source>
</reference>
<keyword evidence="3" id="KW-1185">Reference proteome</keyword>
<accession>A0A811URQ2</accession>